<comment type="caution">
    <text evidence="3">The sequence shown here is derived from an EMBL/GenBank/DDBJ whole genome shotgun (WGS) entry which is preliminary data.</text>
</comment>
<dbReference type="AlphaFoldDB" id="A0A4R2L3Y9"/>
<sequence>MAKSNIVEKEKKSMGIGKILGTVVVVFITIPLMIMSILYFTNDNYKFIINQYLSKISGPIGVYFESYPTRDEKEGQKREVAKYLVNLDIESASDKLTIIQKEDEKLYADLLKICTQINGNQTNKILEYMRQSAIKKDVLSSIIEQIKGDQIKELQEKAKYYETTALVNAVEEINDNLTSEMVSYKNIGLTLEQMKEENAAEILKYLDKDVAIRLLSNYQSKNKRKKVDELLRRMEEREKELINIANIYNVEKAEKLLADIGDENNYKPEELSIVYRNMDRLKAAQILSKIEDKNFTYKLLEQIKNDELIVNGKDTVTSDMMSAMKIYREYDQEIDELTKVYGKMEPTQIGAVITKLFKSRNMPKKYAFQNGEEIIITDQEIAVNILKKLKEKTVAEILATLDSSLASELSKKLTLP</sequence>
<name>A0A4R2L3Y9_9FIRM</name>
<dbReference type="Proteomes" id="UP000294919">
    <property type="component" value="Unassembled WGS sequence"/>
</dbReference>
<protein>
    <recommendedName>
        <fullName evidence="5">Flagellar motility protein MotE (MotC chaperone)</fullName>
    </recommendedName>
</protein>
<evidence type="ECO:0000313" key="4">
    <source>
        <dbReference type="Proteomes" id="UP000294919"/>
    </source>
</evidence>
<evidence type="ECO:0000256" key="2">
    <source>
        <dbReference type="SAM" id="Phobius"/>
    </source>
</evidence>
<evidence type="ECO:0008006" key="5">
    <source>
        <dbReference type="Google" id="ProtNLM"/>
    </source>
</evidence>
<keyword evidence="2" id="KW-0812">Transmembrane</keyword>
<keyword evidence="2" id="KW-0472">Membrane</keyword>
<organism evidence="3 4">
    <name type="scientific">Marinisporobacter balticus</name>
    <dbReference type="NCBI Taxonomy" id="2018667"/>
    <lineage>
        <taxon>Bacteria</taxon>
        <taxon>Bacillati</taxon>
        <taxon>Bacillota</taxon>
        <taxon>Clostridia</taxon>
        <taxon>Peptostreptococcales</taxon>
        <taxon>Thermotaleaceae</taxon>
        <taxon>Marinisporobacter</taxon>
    </lineage>
</organism>
<evidence type="ECO:0000313" key="3">
    <source>
        <dbReference type="EMBL" id="TCO79947.1"/>
    </source>
</evidence>
<dbReference type="OrthoDB" id="1705722at2"/>
<keyword evidence="2" id="KW-1133">Transmembrane helix</keyword>
<feature type="coiled-coil region" evidence="1">
    <location>
        <begin position="220"/>
        <end position="247"/>
    </location>
</feature>
<dbReference type="RefSeq" id="WP_132241737.1">
    <property type="nucleotide sequence ID" value="NZ_SLWV01000001.1"/>
</dbReference>
<keyword evidence="1" id="KW-0175">Coiled coil</keyword>
<evidence type="ECO:0000256" key="1">
    <source>
        <dbReference type="SAM" id="Coils"/>
    </source>
</evidence>
<dbReference type="EMBL" id="SLWV01000001">
    <property type="protein sequence ID" value="TCO79947.1"/>
    <property type="molecule type" value="Genomic_DNA"/>
</dbReference>
<reference evidence="3 4" key="1">
    <citation type="submission" date="2019-03" db="EMBL/GenBank/DDBJ databases">
        <title>Genomic Encyclopedia of Type Strains, Phase IV (KMG-IV): sequencing the most valuable type-strain genomes for metagenomic binning, comparative biology and taxonomic classification.</title>
        <authorList>
            <person name="Goeker M."/>
        </authorList>
    </citation>
    <scope>NUCLEOTIDE SEQUENCE [LARGE SCALE GENOMIC DNA]</scope>
    <source>
        <strain evidence="3 4">DSM 102940</strain>
    </source>
</reference>
<proteinExistence type="predicted"/>
<keyword evidence="4" id="KW-1185">Reference proteome</keyword>
<gene>
    <name evidence="3" type="ORF">EV214_101181</name>
</gene>
<accession>A0A4R2L3Y9</accession>
<feature type="transmembrane region" description="Helical" evidence="2">
    <location>
        <begin position="20"/>
        <end position="40"/>
    </location>
</feature>